<dbReference type="Gene3D" id="2.40.320.10">
    <property type="entry name" value="Hypothetical Protein Pfu-838710-001"/>
    <property type="match status" value="1"/>
</dbReference>
<dbReference type="InterPro" id="IPR033469">
    <property type="entry name" value="CYTH-like_dom_sf"/>
</dbReference>
<reference evidence="3 4" key="1">
    <citation type="submission" date="2018-11" db="EMBL/GenBank/DDBJ databases">
        <title>Genomic Encyclopedia of Type Strains, Phase IV (KMG-IV): sequencing the most valuable type-strain genomes for metagenomic binning, comparative biology and taxonomic classification.</title>
        <authorList>
            <person name="Goeker M."/>
        </authorList>
    </citation>
    <scope>NUCLEOTIDE SEQUENCE [LARGE SCALE GENOMIC DNA]</scope>
    <source>
        <strain evidence="3 4">DSM 100316</strain>
    </source>
</reference>
<gene>
    <name evidence="3" type="ORF">EDC56_3655</name>
</gene>
<dbReference type="SMART" id="SM01118">
    <property type="entry name" value="CYTH"/>
    <property type="match status" value="1"/>
</dbReference>
<organism evidence="3 4">
    <name type="scientific">Sinobacterium caligoides</name>
    <dbReference type="NCBI Taxonomy" id="933926"/>
    <lineage>
        <taxon>Bacteria</taxon>
        <taxon>Pseudomonadati</taxon>
        <taxon>Pseudomonadota</taxon>
        <taxon>Gammaproteobacteria</taxon>
        <taxon>Cellvibrionales</taxon>
        <taxon>Spongiibacteraceae</taxon>
        <taxon>Sinobacterium</taxon>
    </lineage>
</organism>
<proteinExistence type="predicted"/>
<dbReference type="Proteomes" id="UP000275394">
    <property type="component" value="Unassembled WGS sequence"/>
</dbReference>
<dbReference type="AlphaFoldDB" id="A0A3N2DDY4"/>
<comment type="caution">
    <text evidence="3">The sequence shown here is derived from an EMBL/GenBank/DDBJ whole genome shotgun (WGS) entry which is preliminary data.</text>
</comment>
<dbReference type="PROSITE" id="PS51707">
    <property type="entry name" value="CYTH"/>
    <property type="match status" value="1"/>
</dbReference>
<dbReference type="InterPro" id="IPR023577">
    <property type="entry name" value="CYTH_domain"/>
</dbReference>
<dbReference type="SUPFAM" id="SSF55154">
    <property type="entry name" value="CYTH-like phosphatases"/>
    <property type="match status" value="1"/>
</dbReference>
<accession>A0A3N2DDY4</accession>
<evidence type="ECO:0000259" key="2">
    <source>
        <dbReference type="PROSITE" id="PS51707"/>
    </source>
</evidence>
<dbReference type="PANTHER" id="PTHR40114:SF1">
    <property type="entry name" value="SLR0698 PROTEIN"/>
    <property type="match status" value="1"/>
</dbReference>
<dbReference type="PANTHER" id="PTHR40114">
    <property type="entry name" value="SLR0698 PROTEIN"/>
    <property type="match status" value="1"/>
</dbReference>
<dbReference type="Pfam" id="PF01928">
    <property type="entry name" value="CYTH"/>
    <property type="match status" value="1"/>
</dbReference>
<keyword evidence="4" id="KW-1185">Reference proteome</keyword>
<dbReference type="RefSeq" id="WP_123713978.1">
    <property type="nucleotide sequence ID" value="NZ_RKHR01000008.1"/>
</dbReference>
<dbReference type="CDD" id="cd07891">
    <property type="entry name" value="CYTH-like_CthTTM-like_1"/>
    <property type="match status" value="1"/>
</dbReference>
<dbReference type="PIRSF" id="PIRSF016487">
    <property type="entry name" value="CYTH_UCP016487"/>
    <property type="match status" value="1"/>
</dbReference>
<evidence type="ECO:0000313" key="3">
    <source>
        <dbReference type="EMBL" id="ROR97986.1"/>
    </source>
</evidence>
<feature type="active site" description="Proton acceptor" evidence="1">
    <location>
        <position position="30"/>
    </location>
</feature>
<evidence type="ECO:0000256" key="1">
    <source>
        <dbReference type="PIRSR" id="PIRSR016487-1"/>
    </source>
</evidence>
<feature type="domain" description="CYTH" evidence="2">
    <location>
        <begin position="2"/>
        <end position="150"/>
    </location>
</feature>
<name>A0A3N2DDY4_9GAMM</name>
<evidence type="ECO:0000313" key="4">
    <source>
        <dbReference type="Proteomes" id="UP000275394"/>
    </source>
</evidence>
<dbReference type="InterPro" id="IPR012042">
    <property type="entry name" value="NeuTTM/CthTTM-like"/>
</dbReference>
<dbReference type="EMBL" id="RKHR01000008">
    <property type="protein sequence ID" value="ROR97986.1"/>
    <property type="molecule type" value="Genomic_DNA"/>
</dbReference>
<dbReference type="OrthoDB" id="9805588at2"/>
<protein>
    <submittedName>
        <fullName evidence="3">Adenylate cyclase</fullName>
    </submittedName>
</protein>
<sequence length="156" mass="18410">MAREIERKYLVNSSCFKDLASSSQRIVQGYLSRVKERTVRVRIKGERGFLTIKGESDAAGLSRYEWERELPLLEAEELLKLCEPGVIEKRRYLVSYREQVFEVDEFYGDNRGLVVAELELEDEQQQVHKPQWLGREVTGEVQYYNARLIEAPYCRW</sequence>